<feature type="domain" description="HTH arsR-type" evidence="1">
    <location>
        <begin position="14"/>
        <end position="96"/>
    </location>
</feature>
<evidence type="ECO:0000259" key="1">
    <source>
        <dbReference type="SMART" id="SM00418"/>
    </source>
</evidence>
<keyword evidence="2" id="KW-0614">Plasmid</keyword>
<dbReference type="HOGENOM" id="CLU_2300823_0_0_11"/>
<dbReference type="InterPro" id="IPR036390">
    <property type="entry name" value="WH_DNA-bd_sf"/>
</dbReference>
<dbReference type="OrthoDB" id="5120444at2"/>
<dbReference type="SMART" id="SM00418">
    <property type="entry name" value="HTH_ARSR"/>
    <property type="match status" value="1"/>
</dbReference>
<dbReference type="GO" id="GO:0003700">
    <property type="term" value="F:DNA-binding transcription factor activity"/>
    <property type="evidence" value="ECO:0007669"/>
    <property type="project" value="InterPro"/>
</dbReference>
<name>A5CLJ1_CLAM3</name>
<accession>A5CLJ1</accession>
<dbReference type="Gene3D" id="1.10.10.10">
    <property type="entry name" value="Winged helix-like DNA-binding domain superfamily/Winged helix DNA-binding domain"/>
    <property type="match status" value="1"/>
</dbReference>
<organism evidence="2 3">
    <name type="scientific">Clavibacter michiganensis subsp. michiganensis (strain NCPPB 382)</name>
    <dbReference type="NCBI Taxonomy" id="443906"/>
    <lineage>
        <taxon>Bacteria</taxon>
        <taxon>Bacillati</taxon>
        <taxon>Actinomycetota</taxon>
        <taxon>Actinomycetes</taxon>
        <taxon>Micrococcales</taxon>
        <taxon>Microbacteriaceae</taxon>
        <taxon>Clavibacter</taxon>
    </lineage>
</organism>
<dbReference type="KEGG" id="cmi:pCM1_0008"/>
<reference evidence="2 3" key="1">
    <citation type="journal article" date="2008" name="J. Bacteriol.">
        <title>The genome sequence of the tomato-pathogenic actinomycete Clavibacter michiganensis subsp. michiganensis NCPPB382 reveals a large island involved in pathogenicity.</title>
        <authorList>
            <person name="Gartemann K.H."/>
            <person name="Abt B."/>
            <person name="Bekel T."/>
            <person name="Burger A."/>
            <person name="Engemann J."/>
            <person name="Flugel M."/>
            <person name="Gaigalat L."/>
            <person name="Goesmann A."/>
            <person name="Grafen I."/>
            <person name="Kalinowski J."/>
            <person name="Kaup O."/>
            <person name="Kirchner O."/>
            <person name="Krause L."/>
            <person name="Linke B."/>
            <person name="McHardy A."/>
            <person name="Meyer F."/>
            <person name="Pohle S."/>
            <person name="Ruckert C."/>
            <person name="Schneiker S."/>
            <person name="Zellermann E.M."/>
            <person name="Puhler A."/>
            <person name="Eichenlaub R."/>
            <person name="Kaiser O."/>
            <person name="Bartels D."/>
        </authorList>
    </citation>
    <scope>NUCLEOTIDE SEQUENCE [LARGE SCALE GENOMIC DNA]</scope>
    <source>
        <strain evidence="2 3">NCPPB 382</strain>
    </source>
</reference>
<keyword evidence="3" id="KW-1185">Reference proteome</keyword>
<evidence type="ECO:0000313" key="3">
    <source>
        <dbReference type="Proteomes" id="UP000001564"/>
    </source>
</evidence>
<protein>
    <recommendedName>
        <fullName evidence="1">HTH arsR-type domain-containing protein</fullName>
    </recommendedName>
</protein>
<evidence type="ECO:0000313" key="2">
    <source>
        <dbReference type="EMBL" id="CAM98461.1"/>
    </source>
</evidence>
<dbReference type="InterPro" id="IPR001845">
    <property type="entry name" value="HTH_ArsR_DNA-bd_dom"/>
</dbReference>
<dbReference type="AlphaFoldDB" id="A5CLJ1"/>
<dbReference type="InterPro" id="IPR036388">
    <property type="entry name" value="WH-like_DNA-bd_sf"/>
</dbReference>
<gene>
    <name evidence="2" type="ordered locus">pCM1_0008</name>
</gene>
<geneLocation type="plasmid" evidence="2 3">
    <name>pCM1</name>
</geneLocation>
<dbReference type="EMBL" id="AM711865">
    <property type="protein sequence ID" value="CAM98461.1"/>
    <property type="molecule type" value="Genomic_DNA"/>
</dbReference>
<dbReference type="Proteomes" id="UP000001564">
    <property type="component" value="Plasmid pCM1"/>
</dbReference>
<proteinExistence type="predicted"/>
<dbReference type="SUPFAM" id="SSF46785">
    <property type="entry name" value="Winged helix' DNA-binding domain"/>
    <property type="match status" value="1"/>
</dbReference>
<sequence>MRQRDAPDNVSGMQVVLQAQSRVLVLRHLLRGPATFDELLRELDMSVAGCRQAIYVLTEAGYVTDDADPSYRRKPSETRYWALRDRVAADALDFVKYLLA</sequence>
<dbReference type="eggNOG" id="COG0640">
    <property type="taxonomic scope" value="Bacteria"/>
</dbReference>